<evidence type="ECO:0000259" key="1">
    <source>
        <dbReference type="Pfam" id="PF07727"/>
    </source>
</evidence>
<gene>
    <name evidence="2" type="ORF">DH2020_034596</name>
</gene>
<dbReference type="Pfam" id="PF07727">
    <property type="entry name" value="RVT_2"/>
    <property type="match status" value="1"/>
</dbReference>
<evidence type="ECO:0000313" key="2">
    <source>
        <dbReference type="EMBL" id="KAK6131582.1"/>
    </source>
</evidence>
<dbReference type="PANTHER" id="PTHR11439:SF467">
    <property type="entry name" value="INTEGRASE CATALYTIC DOMAIN-CONTAINING PROTEIN"/>
    <property type="match status" value="1"/>
</dbReference>
<comment type="caution">
    <text evidence="2">The sequence shown here is derived from an EMBL/GenBank/DDBJ whole genome shotgun (WGS) entry which is preliminary data.</text>
</comment>
<reference evidence="2 3" key="1">
    <citation type="journal article" date="2021" name="Comput. Struct. Biotechnol. J.">
        <title>De novo genome assembly of the potent medicinal plant Rehmannia glutinosa using nanopore technology.</title>
        <authorList>
            <person name="Ma L."/>
            <person name="Dong C."/>
            <person name="Song C."/>
            <person name="Wang X."/>
            <person name="Zheng X."/>
            <person name="Niu Y."/>
            <person name="Chen S."/>
            <person name="Feng W."/>
        </authorList>
    </citation>
    <scope>NUCLEOTIDE SEQUENCE [LARGE SCALE GENOMIC DNA]</scope>
    <source>
        <strain evidence="2">DH-2019</strain>
    </source>
</reference>
<evidence type="ECO:0000313" key="3">
    <source>
        <dbReference type="Proteomes" id="UP001318860"/>
    </source>
</evidence>
<dbReference type="Proteomes" id="UP001318860">
    <property type="component" value="Unassembled WGS sequence"/>
</dbReference>
<protein>
    <recommendedName>
        <fullName evidence="1">Reverse transcriptase Ty1/copia-type domain-containing protein</fullName>
    </recommendedName>
</protein>
<accession>A0ABR0V8N9</accession>
<dbReference type="InterPro" id="IPR013103">
    <property type="entry name" value="RVT_2"/>
</dbReference>
<organism evidence="2 3">
    <name type="scientific">Rehmannia glutinosa</name>
    <name type="common">Chinese foxglove</name>
    <dbReference type="NCBI Taxonomy" id="99300"/>
    <lineage>
        <taxon>Eukaryota</taxon>
        <taxon>Viridiplantae</taxon>
        <taxon>Streptophyta</taxon>
        <taxon>Embryophyta</taxon>
        <taxon>Tracheophyta</taxon>
        <taxon>Spermatophyta</taxon>
        <taxon>Magnoliopsida</taxon>
        <taxon>eudicotyledons</taxon>
        <taxon>Gunneridae</taxon>
        <taxon>Pentapetalae</taxon>
        <taxon>asterids</taxon>
        <taxon>lamiids</taxon>
        <taxon>Lamiales</taxon>
        <taxon>Orobanchaceae</taxon>
        <taxon>Rehmannieae</taxon>
        <taxon>Rehmannia</taxon>
    </lineage>
</organism>
<dbReference type="InterPro" id="IPR043502">
    <property type="entry name" value="DNA/RNA_pol_sf"/>
</dbReference>
<dbReference type="EMBL" id="JABTTQ020001348">
    <property type="protein sequence ID" value="KAK6131582.1"/>
    <property type="molecule type" value="Genomic_DNA"/>
</dbReference>
<dbReference type="SUPFAM" id="SSF56672">
    <property type="entry name" value="DNA/RNA polymerases"/>
    <property type="match status" value="1"/>
</dbReference>
<dbReference type="PANTHER" id="PTHR11439">
    <property type="entry name" value="GAG-POL-RELATED RETROTRANSPOSON"/>
    <property type="match status" value="1"/>
</dbReference>
<feature type="domain" description="Reverse transcriptase Ty1/copia-type" evidence="1">
    <location>
        <begin position="3"/>
        <end position="231"/>
    </location>
</feature>
<name>A0ABR0V8N9_REHGL</name>
<sequence>MNIISNKWVFRVKYNANGDVDKFKARLVARGFEQTAGVDFHETFSPVIKPCTIRLIFTLVVTNQWSIQQIDVNNAFLNGDLKETVYMSQPEGFADSLHPTYVCKLQKALYGLKQAPRAWFLKLTGFLSSIGFKQSVADSSLFYESSNGAQMFILIYVDDIRSFGGDSKQISSVIQLLNDQFALKTLGEVDYFLGMEAHRSAAGLVLSQSKYIHDFLVKIHMLDCKPSLTPISTGHKLSLKDNKEFDQPSLYRSVVGTLQYLTFTRPDIAFTINKLSQFLHQPTMHHWLTCKHLLRYLRGTMSLGIMFKPAARMLLEAYSDADWASSVDDRKSTVDIVCFLVVIC</sequence>
<keyword evidence="3" id="KW-1185">Reference proteome</keyword>
<proteinExistence type="predicted"/>